<evidence type="ECO:0000313" key="1">
    <source>
        <dbReference type="EMBL" id="SNS20594.1"/>
    </source>
</evidence>
<evidence type="ECO:0008006" key="3">
    <source>
        <dbReference type="Google" id="ProtNLM"/>
    </source>
</evidence>
<name>A0A239CM64_9NOCA</name>
<keyword evidence="2" id="KW-1185">Reference proteome</keyword>
<organism evidence="1 2">
    <name type="scientific">Rhodococcoides kyotonense</name>
    <dbReference type="NCBI Taxonomy" id="398843"/>
    <lineage>
        <taxon>Bacteria</taxon>
        <taxon>Bacillati</taxon>
        <taxon>Actinomycetota</taxon>
        <taxon>Actinomycetes</taxon>
        <taxon>Mycobacteriales</taxon>
        <taxon>Nocardiaceae</taxon>
        <taxon>Rhodococcoides</taxon>
    </lineage>
</organism>
<reference evidence="2" key="1">
    <citation type="submission" date="2017-06" db="EMBL/GenBank/DDBJ databases">
        <authorList>
            <person name="Varghese N."/>
            <person name="Submissions S."/>
        </authorList>
    </citation>
    <scope>NUCLEOTIDE SEQUENCE [LARGE SCALE GENOMIC DNA]</scope>
    <source>
        <strain evidence="2">JCM 23211</strain>
    </source>
</reference>
<gene>
    <name evidence="1" type="ORF">SAMN05421642_10167</name>
</gene>
<dbReference type="AlphaFoldDB" id="A0A239CM64"/>
<accession>A0A239CM64</accession>
<dbReference type="Proteomes" id="UP000198327">
    <property type="component" value="Unassembled WGS sequence"/>
</dbReference>
<dbReference type="EMBL" id="FZOW01000001">
    <property type="protein sequence ID" value="SNS20594.1"/>
    <property type="molecule type" value="Genomic_DNA"/>
</dbReference>
<dbReference type="RefSeq" id="WP_089242607.1">
    <property type="nucleotide sequence ID" value="NZ_FZOW01000001.1"/>
</dbReference>
<sequence>MASTPRFLQGVFPFVGHGLGKPESVDASTTFVVPSGSIAQPLYFRGGNSSDELVVVTLLRDGQPMRMFPMGAKSGVNIPLRVVEDVDPDSVLELVVAAPEGTTGEIVVDFGLVLI</sequence>
<dbReference type="OrthoDB" id="7376058at2"/>
<evidence type="ECO:0000313" key="2">
    <source>
        <dbReference type="Proteomes" id="UP000198327"/>
    </source>
</evidence>
<protein>
    <recommendedName>
        <fullName evidence="3">Molybdopterin oxidoreductase</fullName>
    </recommendedName>
</protein>
<proteinExistence type="predicted"/>